<accession>A0A0Z9MT61</accession>
<sequence>MGAGPPNYLIVSCQNWRVLVSWRYDFWDIVDTISELAKAEKGHLEAFLGRTDSVRQPDIVRQAEWKGSVKMSQDLKLIRKQFRVTKQEEILLKEMMKEQGSETFSDFLRQNLLQKDRQKDILETWSSLWQSQKLEEISRDIHQVTVLAEEYQQVTSEHLRIILTCVLELMAEVEKSIPLSPDFREKYIGGR</sequence>
<organism evidence="1 3">
    <name type="scientific">Streptococcus suis</name>
    <dbReference type="NCBI Taxonomy" id="1307"/>
    <lineage>
        <taxon>Bacteria</taxon>
        <taxon>Bacillati</taxon>
        <taxon>Bacillota</taxon>
        <taxon>Bacilli</taxon>
        <taxon>Lactobacillales</taxon>
        <taxon>Streptococcaceae</taxon>
        <taxon>Streptococcus</taxon>
    </lineage>
</organism>
<name>A0A0Z9MT61_STRSU</name>
<evidence type="ECO:0000313" key="2">
    <source>
        <dbReference type="EMBL" id="CYX45949.1"/>
    </source>
</evidence>
<dbReference type="EMBL" id="FILX01000006">
    <property type="protein sequence ID" value="CYX45949.1"/>
    <property type="molecule type" value="Genomic_DNA"/>
</dbReference>
<evidence type="ECO:0000313" key="4">
    <source>
        <dbReference type="Proteomes" id="UP000074903"/>
    </source>
</evidence>
<dbReference type="AlphaFoldDB" id="A0A0Z9MT61"/>
<dbReference type="Proteomes" id="UP000074850">
    <property type="component" value="Unassembled WGS sequence"/>
</dbReference>
<dbReference type="InterPro" id="IPR049845">
    <property type="entry name" value="Tn5252_Orf10-like"/>
</dbReference>
<protein>
    <submittedName>
        <fullName evidence="1">Tn5252, orf 10 protein</fullName>
    </submittedName>
</protein>
<gene>
    <name evidence="1" type="ORF">ERS132426_00060</name>
    <name evidence="2" type="ORF">ERS132531_00624</name>
</gene>
<dbReference type="OMA" id="KEWFSLW"/>
<evidence type="ECO:0000313" key="1">
    <source>
        <dbReference type="EMBL" id="CYV07115.1"/>
    </source>
</evidence>
<proteinExistence type="predicted"/>
<reference evidence="3 4" key="1">
    <citation type="submission" date="2016-02" db="EMBL/GenBank/DDBJ databases">
        <authorList>
            <consortium name="Pathogen Informatics"/>
        </authorList>
    </citation>
    <scope>NUCLEOTIDE SEQUENCE [LARGE SCALE GENOMIC DNA]</scope>
    <source>
        <strain evidence="1 3">LSS64</strain>
        <strain evidence="2 4">SS993</strain>
    </source>
</reference>
<dbReference type="EMBL" id="FIHM01000001">
    <property type="protein sequence ID" value="CYV07115.1"/>
    <property type="molecule type" value="Genomic_DNA"/>
</dbReference>
<evidence type="ECO:0000313" key="3">
    <source>
        <dbReference type="Proteomes" id="UP000074850"/>
    </source>
</evidence>
<dbReference type="NCBIfam" id="NF040666">
    <property type="entry name" value="Tn5252_Orf10"/>
    <property type="match status" value="1"/>
</dbReference>
<dbReference type="Proteomes" id="UP000074903">
    <property type="component" value="Unassembled WGS sequence"/>
</dbReference>